<evidence type="ECO:0000313" key="4">
    <source>
        <dbReference type="Proteomes" id="UP000051966"/>
    </source>
</evidence>
<sequence length="91" mass="11146">MQPFKKPGKEPENFLKSLRFIDPRDFQQFKPDASNDSQTELIRIKRVHREYRHEIRREKAELRIIHFKLFLLGRESLIRFIRHMITGRNIS</sequence>
<evidence type="ECO:0000313" key="1">
    <source>
        <dbReference type="EMBL" id="GAF36518.1"/>
    </source>
</evidence>
<reference evidence="1" key="1">
    <citation type="journal article" date="2014" name="Genome Announc.">
        <title>Draft Genome Sequences of Two Lactobacillus Strains, L. farraginis JCM 14108T and L. composti JCM 14202T, Isolated from Compost of Distilled Shochu Residue.</title>
        <authorList>
            <person name="Yuki M."/>
            <person name="Oshima K."/>
            <person name="Suda W."/>
            <person name="Kitahara M."/>
            <person name="Kitamura K."/>
            <person name="Iida T."/>
            <person name="Hattori M."/>
            <person name="Ohkuma M."/>
        </authorList>
    </citation>
    <scope>NUCLEOTIDE SEQUENCE [LARGE SCALE GENOMIC DNA]</scope>
    <source>
        <strain evidence="1">JCM 14108</strain>
    </source>
</reference>
<evidence type="ECO:0000313" key="2">
    <source>
        <dbReference type="EMBL" id="KRM12189.1"/>
    </source>
</evidence>
<comment type="caution">
    <text evidence="1">The sequence shown here is derived from an EMBL/GenBank/DDBJ whole genome shotgun (WGS) entry which is preliminary data.</text>
</comment>
<protein>
    <submittedName>
        <fullName evidence="1">Uncharacterized protein</fullName>
    </submittedName>
</protein>
<dbReference type="EMBL" id="BAKI01000012">
    <property type="protein sequence ID" value="GAF36518.1"/>
    <property type="molecule type" value="Genomic_DNA"/>
</dbReference>
<dbReference type="Proteomes" id="UP000051966">
    <property type="component" value="Unassembled WGS sequence"/>
</dbReference>
<dbReference type="AlphaFoldDB" id="X0PAP0"/>
<accession>X0PAP0</accession>
<dbReference type="STRING" id="1423743.FD41_GL000544"/>
<dbReference type="RefSeq" id="WP_035179298.1">
    <property type="nucleotide sequence ID" value="NZ_AZFY01000014.1"/>
</dbReference>
<keyword evidence="4" id="KW-1185">Reference proteome</keyword>
<dbReference type="PATRIC" id="fig|1423743.5.peg.560"/>
<gene>
    <name evidence="2" type="ORF">FD41_GL000544</name>
    <name evidence="1" type="ORF">JCM14108_1488</name>
</gene>
<proteinExistence type="predicted"/>
<dbReference type="Proteomes" id="UP000019488">
    <property type="component" value="Unassembled WGS sequence"/>
</dbReference>
<dbReference type="OrthoDB" id="2295183at2"/>
<dbReference type="EMBL" id="AZFY01000014">
    <property type="protein sequence ID" value="KRM12189.1"/>
    <property type="molecule type" value="Genomic_DNA"/>
</dbReference>
<name>X0PAP0_9LACO</name>
<organism evidence="1 3">
    <name type="scientific">Lentilactobacillus farraginis DSM 18382 = JCM 14108</name>
    <dbReference type="NCBI Taxonomy" id="1423743"/>
    <lineage>
        <taxon>Bacteria</taxon>
        <taxon>Bacillati</taxon>
        <taxon>Bacillota</taxon>
        <taxon>Bacilli</taxon>
        <taxon>Lactobacillales</taxon>
        <taxon>Lactobacillaceae</taxon>
        <taxon>Lentilactobacillus</taxon>
    </lineage>
</organism>
<evidence type="ECO:0000313" key="3">
    <source>
        <dbReference type="Proteomes" id="UP000019488"/>
    </source>
</evidence>
<reference evidence="2 4" key="2">
    <citation type="journal article" date="2015" name="Genome Announc.">
        <title>Expanding the biotechnology potential of lactobacilli through comparative genomics of 213 strains and associated genera.</title>
        <authorList>
            <person name="Sun Z."/>
            <person name="Harris H.M."/>
            <person name="McCann A."/>
            <person name="Guo C."/>
            <person name="Argimon S."/>
            <person name="Zhang W."/>
            <person name="Yang X."/>
            <person name="Jeffery I.B."/>
            <person name="Cooney J.C."/>
            <person name="Kagawa T.F."/>
            <person name="Liu W."/>
            <person name="Song Y."/>
            <person name="Salvetti E."/>
            <person name="Wrobel A."/>
            <person name="Rasinkangas P."/>
            <person name="Parkhill J."/>
            <person name="Rea M.C."/>
            <person name="O'Sullivan O."/>
            <person name="Ritari J."/>
            <person name="Douillard F.P."/>
            <person name="Paul Ross R."/>
            <person name="Yang R."/>
            <person name="Briner A.E."/>
            <person name="Felis G.E."/>
            <person name="de Vos W.M."/>
            <person name="Barrangou R."/>
            <person name="Klaenhammer T.R."/>
            <person name="Caufield P.W."/>
            <person name="Cui Y."/>
            <person name="Zhang H."/>
            <person name="O'Toole P.W."/>
        </authorList>
    </citation>
    <scope>NUCLEOTIDE SEQUENCE [LARGE SCALE GENOMIC DNA]</scope>
    <source>
        <strain evidence="2 4">DSM 18382</strain>
    </source>
</reference>